<proteinExistence type="predicted"/>
<evidence type="ECO:0000256" key="1">
    <source>
        <dbReference type="SAM" id="SignalP"/>
    </source>
</evidence>
<reference evidence="2" key="1">
    <citation type="journal article" date="2017" name="Parasit. Vectors">
        <title>Sialotranscriptomics of Rhipicephalus zambeziensis reveals intricate expression profiles of secretory proteins and suggests tight temporal transcriptional regulation during blood-feeding.</title>
        <authorList>
            <person name="de Castro M.H."/>
            <person name="de Klerk D."/>
            <person name="Pienaar R."/>
            <person name="Rees D.J.G."/>
            <person name="Mans B.J."/>
        </authorList>
    </citation>
    <scope>NUCLEOTIDE SEQUENCE</scope>
    <source>
        <tissue evidence="2">Salivary glands</tissue>
    </source>
</reference>
<feature type="signal peptide" evidence="1">
    <location>
        <begin position="1"/>
        <end position="19"/>
    </location>
</feature>
<evidence type="ECO:0000313" key="2">
    <source>
        <dbReference type="EMBL" id="MAA11721.1"/>
    </source>
</evidence>
<name>A0A224YBD8_9ACAR</name>
<organism evidence="2">
    <name type="scientific">Rhipicephalus zambeziensis</name>
    <dbReference type="NCBI Taxonomy" id="60191"/>
    <lineage>
        <taxon>Eukaryota</taxon>
        <taxon>Metazoa</taxon>
        <taxon>Ecdysozoa</taxon>
        <taxon>Arthropoda</taxon>
        <taxon>Chelicerata</taxon>
        <taxon>Arachnida</taxon>
        <taxon>Acari</taxon>
        <taxon>Parasitiformes</taxon>
        <taxon>Ixodida</taxon>
        <taxon>Ixodoidea</taxon>
        <taxon>Ixodidae</taxon>
        <taxon>Rhipicephalinae</taxon>
        <taxon>Rhipicephalus</taxon>
        <taxon>Rhipicephalus</taxon>
    </lineage>
</organism>
<keyword evidence="1" id="KW-0732">Signal</keyword>
<feature type="chain" id="PRO_5012646374" evidence="1">
    <location>
        <begin position="20"/>
        <end position="115"/>
    </location>
</feature>
<dbReference type="Gene3D" id="4.10.410.10">
    <property type="entry name" value="Pancreatic trypsin inhibitor Kunitz domain"/>
    <property type="match status" value="1"/>
</dbReference>
<dbReference type="InterPro" id="IPR036880">
    <property type="entry name" value="Kunitz_BPTI_sf"/>
</dbReference>
<dbReference type="GO" id="GO:0004867">
    <property type="term" value="F:serine-type endopeptidase inhibitor activity"/>
    <property type="evidence" value="ECO:0007669"/>
    <property type="project" value="InterPro"/>
</dbReference>
<sequence>MHNWVLLALLCATLSVAFATRRYTVKEPKIEIDCIKNATHGTCRYPEACTSCPRPVPSGHTRLRLYYFNNQTRTCEEATGNGEDCNGFEDECDCWFLCVTEVPDYCDDETQERRK</sequence>
<protein>
    <submittedName>
        <fullName evidence="2">Pancreatic trypsin inhibitor</fullName>
    </submittedName>
</protein>
<dbReference type="EMBL" id="GFPF01000575">
    <property type="protein sequence ID" value="MAA11721.1"/>
    <property type="molecule type" value="Transcribed_RNA"/>
</dbReference>
<dbReference type="AlphaFoldDB" id="A0A224YBD8"/>
<accession>A0A224YBD8</accession>
<dbReference type="SUPFAM" id="SSF57362">
    <property type="entry name" value="BPTI-like"/>
    <property type="match status" value="1"/>
</dbReference>